<dbReference type="Proteomes" id="UP001061958">
    <property type="component" value="Unassembled WGS sequence"/>
</dbReference>
<comment type="caution">
    <text evidence="1">The sequence shown here is derived from an EMBL/GenBank/DDBJ whole genome shotgun (WGS) entry which is preliminary data.</text>
</comment>
<keyword evidence="2" id="KW-1185">Reference proteome</keyword>
<protein>
    <submittedName>
        <fullName evidence="1">Uncharacterized protein</fullName>
    </submittedName>
</protein>
<evidence type="ECO:0000313" key="2">
    <source>
        <dbReference type="Proteomes" id="UP001061958"/>
    </source>
</evidence>
<organism evidence="1 2">
    <name type="scientific">Galdieria partita</name>
    <dbReference type="NCBI Taxonomy" id="83374"/>
    <lineage>
        <taxon>Eukaryota</taxon>
        <taxon>Rhodophyta</taxon>
        <taxon>Bangiophyceae</taxon>
        <taxon>Galdieriales</taxon>
        <taxon>Galdieriaceae</taxon>
        <taxon>Galdieria</taxon>
    </lineage>
</organism>
<name>A0A9C7PWV0_9RHOD</name>
<reference evidence="1" key="1">
    <citation type="journal article" date="2022" name="Proc. Natl. Acad. Sci. U.S.A.">
        <title>Life cycle and functional genomics of the unicellular red alga Galdieria for elucidating algal and plant evolution and industrial use.</title>
        <authorList>
            <person name="Hirooka S."/>
            <person name="Itabashi T."/>
            <person name="Ichinose T.M."/>
            <person name="Onuma R."/>
            <person name="Fujiwara T."/>
            <person name="Yamashita S."/>
            <person name="Jong L.W."/>
            <person name="Tomita R."/>
            <person name="Iwane A.H."/>
            <person name="Miyagishima S.Y."/>
        </authorList>
    </citation>
    <scope>NUCLEOTIDE SEQUENCE</scope>
    <source>
        <strain evidence="1">NBRC 102759</strain>
    </source>
</reference>
<sequence length="233" mass="26564">MRDSGSLSFAAHGTFFNRNGYLKPVQTLFHSYFVRNVYRRSWSCVRGAFNYSVVSAVNNGTTIPPEVDLFSEQVRPDEYTVLGLACCFQRDSNGKLQELIVIEPVPTSTLETILQGVPTSYKRLVATAYGRALNIASLPPSFVRDERVSFCENYSERLQAATRTYRARLDAKKFQLGEVYTKTNFSTSPKRVLNEKFEPSFEDNVKQDISIDVYGRKKDEAEMKKEIDELYNA</sequence>
<reference evidence="1" key="2">
    <citation type="submission" date="2022-01" db="EMBL/GenBank/DDBJ databases">
        <authorList>
            <person name="Hirooka S."/>
            <person name="Miyagishima S.Y."/>
        </authorList>
    </citation>
    <scope>NUCLEOTIDE SEQUENCE</scope>
    <source>
        <strain evidence="1">NBRC 102759</strain>
    </source>
</reference>
<accession>A0A9C7PWV0</accession>
<proteinExistence type="predicted"/>
<dbReference type="EMBL" id="BQMJ01000023">
    <property type="protein sequence ID" value="GJQ11342.1"/>
    <property type="molecule type" value="Genomic_DNA"/>
</dbReference>
<dbReference type="AlphaFoldDB" id="A0A9C7PWV0"/>
<dbReference type="OrthoDB" id="201809at2759"/>
<gene>
    <name evidence="1" type="ORF">GpartN1_g3133.t1</name>
</gene>
<evidence type="ECO:0000313" key="1">
    <source>
        <dbReference type="EMBL" id="GJQ11342.1"/>
    </source>
</evidence>